<evidence type="ECO:0000313" key="1">
    <source>
        <dbReference type="EMBL" id="KAA1380931.1"/>
    </source>
</evidence>
<dbReference type="InterPro" id="IPR050179">
    <property type="entry name" value="Trans_hexapeptide_repeat"/>
</dbReference>
<protein>
    <submittedName>
        <fullName evidence="1">Antibiotic acetyltransferase</fullName>
    </submittedName>
</protein>
<comment type="caution">
    <text evidence="1">The sequence shown here is derived from an EMBL/GenBank/DDBJ whole genome shotgun (WGS) entry which is preliminary data.</text>
</comment>
<sequence>MRQSSIGQIFAKAYPRVPSRRQVLDRIVRREGGQMTSLTLRQVLAKHHGVHVGNYSYGSLLQPGMADTQTTIGSYVSVGPNVRRIGASHPLDSLTMHPYWYNPKFGLVGSEEDVVRTPCEIGHEAWIGANVTILPQCKLVGVGAVVGAGSVVTRDVPDFAIVVGNPARVIGQRLSDDEAAALIRFRPWDLGPTQSQVVRDKIAGAGR</sequence>
<dbReference type="SUPFAM" id="SSF51161">
    <property type="entry name" value="Trimeric LpxA-like enzymes"/>
    <property type="match status" value="1"/>
</dbReference>
<dbReference type="EMBL" id="SDPP02000001">
    <property type="protein sequence ID" value="KAA1380931.1"/>
    <property type="molecule type" value="Genomic_DNA"/>
</dbReference>
<dbReference type="Gene3D" id="2.160.10.10">
    <property type="entry name" value="Hexapeptide repeat proteins"/>
    <property type="match status" value="1"/>
</dbReference>
<dbReference type="AlphaFoldDB" id="A0A641AVB9"/>
<organism evidence="1 2">
    <name type="scientific">Aeromicrobium fastidiosum</name>
    <dbReference type="NCBI Taxonomy" id="52699"/>
    <lineage>
        <taxon>Bacteria</taxon>
        <taxon>Bacillati</taxon>
        <taxon>Actinomycetota</taxon>
        <taxon>Actinomycetes</taxon>
        <taxon>Propionibacteriales</taxon>
        <taxon>Nocardioidaceae</taxon>
        <taxon>Aeromicrobium</taxon>
    </lineage>
</organism>
<accession>A0A641AVB9</accession>
<dbReference type="Proteomes" id="UP001515100">
    <property type="component" value="Unassembled WGS sequence"/>
</dbReference>
<dbReference type="PANTHER" id="PTHR43300">
    <property type="entry name" value="ACETYLTRANSFERASE"/>
    <property type="match status" value="1"/>
</dbReference>
<evidence type="ECO:0000313" key="2">
    <source>
        <dbReference type="Proteomes" id="UP001515100"/>
    </source>
</evidence>
<dbReference type="InterPro" id="IPR011004">
    <property type="entry name" value="Trimer_LpxA-like_sf"/>
</dbReference>
<reference evidence="1" key="1">
    <citation type="submission" date="2019-09" db="EMBL/GenBank/DDBJ databases">
        <authorList>
            <person name="Li J."/>
        </authorList>
    </citation>
    <scope>NUCLEOTIDE SEQUENCE [LARGE SCALE GENOMIC DNA]</scope>
    <source>
        <strain evidence="1">NRBC 14897</strain>
    </source>
</reference>
<dbReference type="PANTHER" id="PTHR43300:SF11">
    <property type="entry name" value="ACETYLTRANSFERASE RV3034C-RELATED"/>
    <property type="match status" value="1"/>
</dbReference>
<keyword evidence="2" id="KW-1185">Reference proteome</keyword>
<dbReference type="OrthoDB" id="2643438at2"/>
<name>A0A641AVB9_9ACTN</name>
<proteinExistence type="predicted"/>
<gene>
    <name evidence="1" type="ORF">ESP62_004645</name>
</gene>